<dbReference type="GO" id="GO:0016887">
    <property type="term" value="F:ATP hydrolysis activity"/>
    <property type="evidence" value="ECO:0007669"/>
    <property type="project" value="InterPro"/>
</dbReference>
<dbReference type="SMART" id="SM00382">
    <property type="entry name" value="AAA"/>
    <property type="match status" value="1"/>
</dbReference>
<dbReference type="PANTHER" id="PTHR43581">
    <property type="entry name" value="ATP/GTP PHOSPHATASE"/>
    <property type="match status" value="1"/>
</dbReference>
<dbReference type="RefSeq" id="WP_124994663.1">
    <property type="nucleotide sequence ID" value="NZ_CDLZ01000001.1"/>
</dbReference>
<evidence type="ECO:0000313" key="2">
    <source>
        <dbReference type="EMBL" id="AYB54747.1"/>
    </source>
</evidence>
<accession>A0A5H2PU53</accession>
<evidence type="ECO:0000259" key="1">
    <source>
        <dbReference type="SMART" id="SM00382"/>
    </source>
</evidence>
<dbReference type="SUPFAM" id="SSF52540">
    <property type="entry name" value="P-loop containing nucleoside triphosphate hydrolases"/>
    <property type="match status" value="1"/>
</dbReference>
<dbReference type="GO" id="GO:0005524">
    <property type="term" value="F:ATP binding"/>
    <property type="evidence" value="ECO:0007669"/>
    <property type="project" value="UniProtKB-KW"/>
</dbReference>
<dbReference type="AlphaFoldDB" id="A0A5H2PU53"/>
<dbReference type="InterPro" id="IPR003593">
    <property type="entry name" value="AAA+_ATPase"/>
</dbReference>
<reference evidence="2" key="1">
    <citation type="submission" date="2018-01" db="EMBL/GenBank/DDBJ databases">
        <title>Complete Genome Sequence of three strains from Ralstonia solanacearum ecotype Moko sequevar IIA-53 from Brazil.</title>
        <authorList>
            <person name="Silva J.R."/>
            <person name="Albuquerque G.M.R."/>
            <person name="Pais A.K.L."/>
            <person name="Silva A.M.F."/>
            <person name="Boiteux M.E.N.F."/>
            <person name="Souza E.B."/>
            <person name="Mariano R.L.R."/>
        </authorList>
    </citation>
    <scope>NUCLEOTIDE SEQUENCE [LARGE SCALE GENOMIC DNA]</scope>
    <source>
        <strain evidence="2">SFC</strain>
    </source>
</reference>
<dbReference type="InterPro" id="IPR003959">
    <property type="entry name" value="ATPase_AAA_core"/>
</dbReference>
<gene>
    <name evidence="2" type="ORF">C2L97_01015</name>
</gene>
<name>A0A5H2PU53_RALSL</name>
<feature type="domain" description="AAA+ ATPase" evidence="1">
    <location>
        <begin position="22"/>
        <end position="275"/>
    </location>
</feature>
<dbReference type="Gene3D" id="3.40.50.300">
    <property type="entry name" value="P-loop containing nucleotide triphosphate hydrolases"/>
    <property type="match status" value="2"/>
</dbReference>
<dbReference type="Pfam" id="PF13304">
    <property type="entry name" value="AAA_21"/>
    <property type="match status" value="1"/>
</dbReference>
<protein>
    <submittedName>
        <fullName evidence="2">ATP-binding protein</fullName>
    </submittedName>
</protein>
<dbReference type="InterPro" id="IPR051396">
    <property type="entry name" value="Bact_Antivir_Def_Nuclease"/>
</dbReference>
<dbReference type="EMBL" id="CP026092">
    <property type="protein sequence ID" value="AYB54747.1"/>
    <property type="molecule type" value="Genomic_DNA"/>
</dbReference>
<keyword evidence="2" id="KW-0547">Nucleotide-binding</keyword>
<proteinExistence type="predicted"/>
<organism evidence="2">
    <name type="scientific">Ralstonia solanacearum</name>
    <name type="common">Pseudomonas solanacearum</name>
    <dbReference type="NCBI Taxonomy" id="305"/>
    <lineage>
        <taxon>Bacteria</taxon>
        <taxon>Pseudomonadati</taxon>
        <taxon>Pseudomonadota</taxon>
        <taxon>Betaproteobacteria</taxon>
        <taxon>Burkholderiales</taxon>
        <taxon>Burkholderiaceae</taxon>
        <taxon>Ralstonia</taxon>
        <taxon>Ralstonia solanacearum species complex</taxon>
    </lineage>
</organism>
<keyword evidence="2" id="KW-0067">ATP-binding</keyword>
<dbReference type="PANTHER" id="PTHR43581:SF3">
    <property type="entry name" value="AAA+ ATPASE DOMAIN-CONTAINING PROTEIN"/>
    <property type="match status" value="1"/>
</dbReference>
<sequence length="496" mass="55471">MSTKITIEKLRHIRRLEFTIPPTGVWLLTGANGTGKTSLLACLRRIGYSNAFPKHFPASQRSDKLDSFEGASVKYETNGSEVTYRYRKERWVPTPKANSALLNLIGYPAVRYIAADATRIEPHKDDFQPRRVRSAHADIIAAANKIFDTSKFDALKTINLRTGVGSDAFLMELPPTHGRAGRHYISEKNLSLGELCILKLLRLLKDCPRGSLVLIDELELALHPMAQVALLQYLEEISNEKVLTIIVSTHSATLIKQSKPRKLLLLQVDDHGNIACVDKCFPSLVLGALAYREETAADALIYVEDDAANVVLDQLIFRFLNDRYAGPNLAPSVQIIPVGGMANVLRFFVRQKPFLPAITRSYVMLDADAEKTLAEAKVPDIIQIQNRERACISFLPVTPEVGLAEYLGEQRQKIQELLRTHYRLHTLSLRQCDISDMGDCEKCKAVVNKVCESLSSQLPNIGATEIKRTLLRLLADKLFVDQREVVMQLLAPILHG</sequence>
<dbReference type="InterPro" id="IPR027417">
    <property type="entry name" value="P-loop_NTPase"/>
</dbReference>
<dbReference type="CDD" id="cd00267">
    <property type="entry name" value="ABC_ATPase"/>
    <property type="match status" value="1"/>
</dbReference>